<dbReference type="Gene3D" id="1.10.340.70">
    <property type="match status" value="1"/>
</dbReference>
<name>A0ABM3MFC4_GALME</name>
<dbReference type="SUPFAM" id="SSF50630">
    <property type="entry name" value="Acid proteases"/>
    <property type="match status" value="1"/>
</dbReference>
<dbReference type="Gene3D" id="3.30.70.270">
    <property type="match status" value="2"/>
</dbReference>
<dbReference type="InterPro" id="IPR041373">
    <property type="entry name" value="RT_RNaseH"/>
</dbReference>
<evidence type="ECO:0000313" key="12">
    <source>
        <dbReference type="RefSeq" id="XP_052750110.1"/>
    </source>
</evidence>
<dbReference type="GeneID" id="128200515"/>
<keyword evidence="3" id="KW-0548">Nucleotidyltransferase</keyword>
<feature type="domain" description="Reverse transcriptase" evidence="9">
    <location>
        <begin position="503"/>
        <end position="718"/>
    </location>
</feature>
<dbReference type="Gene3D" id="2.40.70.10">
    <property type="entry name" value="Acid Proteases"/>
    <property type="match status" value="1"/>
</dbReference>
<dbReference type="InterPro" id="IPR036397">
    <property type="entry name" value="RNaseH_sf"/>
</dbReference>
<dbReference type="PANTHER" id="PTHR37984">
    <property type="entry name" value="PROTEIN CBG26694"/>
    <property type="match status" value="1"/>
</dbReference>
<dbReference type="InterPro" id="IPR021109">
    <property type="entry name" value="Peptidase_aspartic_dom_sf"/>
</dbReference>
<dbReference type="Pfam" id="PF17917">
    <property type="entry name" value="RT_RNaseH"/>
    <property type="match status" value="1"/>
</dbReference>
<dbReference type="CDD" id="cd09274">
    <property type="entry name" value="RNase_HI_RT_Ty3"/>
    <property type="match status" value="1"/>
</dbReference>
<organism evidence="11 12">
    <name type="scientific">Galleria mellonella</name>
    <name type="common">Greater wax moth</name>
    <dbReference type="NCBI Taxonomy" id="7137"/>
    <lineage>
        <taxon>Eukaryota</taxon>
        <taxon>Metazoa</taxon>
        <taxon>Ecdysozoa</taxon>
        <taxon>Arthropoda</taxon>
        <taxon>Hexapoda</taxon>
        <taxon>Insecta</taxon>
        <taxon>Pterygota</taxon>
        <taxon>Neoptera</taxon>
        <taxon>Endopterygota</taxon>
        <taxon>Lepidoptera</taxon>
        <taxon>Glossata</taxon>
        <taxon>Ditrysia</taxon>
        <taxon>Pyraloidea</taxon>
        <taxon>Pyralidae</taxon>
        <taxon>Galleriinae</taxon>
        <taxon>Galleria</taxon>
    </lineage>
</organism>
<dbReference type="InterPro" id="IPR050951">
    <property type="entry name" value="Retrovirus_Pol_polyprotein"/>
</dbReference>
<dbReference type="InterPro" id="IPR001584">
    <property type="entry name" value="Integrase_cat-core"/>
</dbReference>
<feature type="compositionally biased region" description="Polar residues" evidence="8">
    <location>
        <begin position="1346"/>
        <end position="1382"/>
    </location>
</feature>
<keyword evidence="4" id="KW-0540">Nuclease</keyword>
<keyword evidence="6" id="KW-0378">Hydrolase</keyword>
<protein>
    <recommendedName>
        <fullName evidence="1">RNA-directed DNA polymerase</fullName>
        <ecNumber evidence="1">2.7.7.49</ecNumber>
    </recommendedName>
</protein>
<dbReference type="SUPFAM" id="SSF56672">
    <property type="entry name" value="DNA/RNA polymerases"/>
    <property type="match status" value="1"/>
</dbReference>
<feature type="domain" description="Integrase catalytic" evidence="10">
    <location>
        <begin position="1088"/>
        <end position="1243"/>
    </location>
</feature>
<reference evidence="12" key="1">
    <citation type="submission" date="2025-08" db="UniProtKB">
        <authorList>
            <consortium name="RefSeq"/>
        </authorList>
    </citation>
    <scope>IDENTIFICATION</scope>
    <source>
        <tissue evidence="12">Whole larvae</tissue>
    </source>
</reference>
<dbReference type="InterPro" id="IPR000477">
    <property type="entry name" value="RT_dom"/>
</dbReference>
<dbReference type="PROSITE" id="PS50994">
    <property type="entry name" value="INTEGRASE"/>
    <property type="match status" value="1"/>
</dbReference>
<evidence type="ECO:0000256" key="2">
    <source>
        <dbReference type="ARBA" id="ARBA00022679"/>
    </source>
</evidence>
<dbReference type="CDD" id="cd01647">
    <property type="entry name" value="RT_LTR"/>
    <property type="match status" value="1"/>
</dbReference>
<evidence type="ECO:0000259" key="9">
    <source>
        <dbReference type="PROSITE" id="PS50878"/>
    </source>
</evidence>
<feature type="region of interest" description="Disordered" evidence="8">
    <location>
        <begin position="1330"/>
        <end position="1382"/>
    </location>
</feature>
<dbReference type="SUPFAM" id="SSF53098">
    <property type="entry name" value="Ribonuclease H-like"/>
    <property type="match status" value="2"/>
</dbReference>
<sequence>MNPELMEEFLKVQQNQQTQITKILELLTQTVIQVSGTSQTPTTSATDSSILTTSSNTVLKNFKCDQFNPATTDIHNFIDYFEVKCNIWGGDTDNVKRQLLFTCLSPEIFHEVKVAFTPHFETSTYNDIKIKLIDLYGTRKTRYKALTDFWNATRQQNESMTNYANRLKELSKDCKYDNLLERQLRDRFATGLNHAALEIDLKQRWPDLLEKDETGKLIEVTFQQLFTFAQSREIAESDNIVRRIRDNKHKRTNNKNNKVINRKLKKDHCFRCGNKQKHSNDECKAINHNCKACDTIGHFESCCIKTGRAFIDSRPHTQSIKRTQNTTSSRYQDANESSSSSSSTTTDDECSEQGVYHLNKNKDCKRIDPIINGIPCTMDWDTGSKFSIINTKFWKQIGSPQLKRSPPLKAYGNNDFKLKPRGLTEVSVEIQGKQKILPVIVMKTSDPMLFGLDWSEMFGMEFPEAVYSIKAINEQQTLQNILTNYATLFNNKLGKVKNYQVNIHIKPGTEAKHFPPRPVKFSIKKNIELELDRLVQEGIITKVDPNITPVEWSTPTVNVVKPNGQIRICGDYRVTINPALITHLHPVPLFDQLRQQLANGEKFSKIDLKDAYLQFEIAPESKKYLTITTHKGYFQYNRMPFGIATAPSIFQHYLEKLLDNIPNTAVYFDDIAVTGKNDSEHLSTLTSVLKRLLEAGLKVNLKKCSFLQPEIEYLGHIIDARGVRPTKTKIDAIAKAPAPNNTKELRSFLGMVNFYERFIPHLHTLCSDLHDLTSSRKKWKWTKELQTAFEKVKTCITKTRPLIAYDDKRMLYLACDASEKGLGAVLFHKEHNIEQPVAYASRKLKPAESKYSVIDREALAIYFGIKKFDQFLRGVRFTLITDHKPLIYLLGPQRNLPKLVNNRLVRWALAIGCYNYHIEYRKGEHNILADFLSRMPNPDQIPSEGELTVHKIGTRLQAIKMIDLTLSEKLIKEETGKDPVLREVSNHIKLGWKNQCNSHLKPYYRKREELAIENKIIMWGGRIVIPQGIQKAVLHYLHRGHPGTSAMRALARFYVWWPSIDEDIDRYIKLCHKCQENRPNDPELPIYSWSIPEKNWERIHIDFAGPFEGKYWVVVVDALSKWIEVRPMTKTTTVKLCAKLDGIFTTFGLPKIIVSDNGPQFTSHEFENYCKQYGILHIRVSPYHPRSNGLAERLVRTFKTRLSASNEDGANLKQRLRNFLFSYRNTPHSTTGKSPAQIMFGHQLNCVFDNLRPDLRKTLNFKQLQTNLHGDQPLKEFKSGDPVYIRTRNESTWHPATVTLRTHRYSYLVQTPDGVEKRRHADHIRSRAIDEAESTKIGGMVKEPSQDSQASMTPLQAPTSEIQEPSPEQTQANAPITPLQTSPCELPQEWQQLTSIPLTKEAYSTAEETAVPLRRSSAPNSCRLVVDYDSGRLVVDYDSGRLVVDYDNGRLVVDYDSGRLVVDYDSGRLVVDYDSGRLVVDYDSGRIQLCILGSPNNLQNFEWEVVHEWVDLLRPLEKLTAAISGEKYPTLSSVIPLIRNVQELKESLLDAVDKWLSILESNKTAAKSTYLDSRFKKIGFCVESNADRAIQSVIGEIESTYISTNLDNIRTESESSSSNRNQKIRT</sequence>
<dbReference type="InterPro" id="IPR043128">
    <property type="entry name" value="Rev_trsase/Diguanyl_cyclase"/>
</dbReference>
<evidence type="ECO:0000259" key="10">
    <source>
        <dbReference type="PROSITE" id="PS50994"/>
    </source>
</evidence>
<evidence type="ECO:0000313" key="11">
    <source>
        <dbReference type="Proteomes" id="UP001652740"/>
    </source>
</evidence>
<evidence type="ECO:0000256" key="7">
    <source>
        <dbReference type="ARBA" id="ARBA00022918"/>
    </source>
</evidence>
<dbReference type="Gene3D" id="3.10.10.10">
    <property type="entry name" value="HIV Type 1 Reverse Transcriptase, subunit A, domain 1"/>
    <property type="match status" value="1"/>
</dbReference>
<keyword evidence="2" id="KW-0808">Transferase</keyword>
<dbReference type="PANTHER" id="PTHR37984:SF5">
    <property type="entry name" value="PROTEIN NYNRIN-LIKE"/>
    <property type="match status" value="1"/>
</dbReference>
<evidence type="ECO:0000256" key="3">
    <source>
        <dbReference type="ARBA" id="ARBA00022695"/>
    </source>
</evidence>
<dbReference type="EC" id="2.7.7.49" evidence="1"/>
<evidence type="ECO:0000256" key="6">
    <source>
        <dbReference type="ARBA" id="ARBA00022801"/>
    </source>
</evidence>
<keyword evidence="5" id="KW-0255">Endonuclease</keyword>
<dbReference type="InterPro" id="IPR043502">
    <property type="entry name" value="DNA/RNA_pol_sf"/>
</dbReference>
<dbReference type="InterPro" id="IPR012337">
    <property type="entry name" value="RNaseH-like_sf"/>
</dbReference>
<dbReference type="Pfam" id="PF00665">
    <property type="entry name" value="rve"/>
    <property type="match status" value="1"/>
</dbReference>
<dbReference type="Gene3D" id="3.30.420.10">
    <property type="entry name" value="Ribonuclease H-like superfamily/Ribonuclease H"/>
    <property type="match status" value="1"/>
</dbReference>
<evidence type="ECO:0000256" key="5">
    <source>
        <dbReference type="ARBA" id="ARBA00022759"/>
    </source>
</evidence>
<proteinExistence type="predicted"/>
<feature type="region of interest" description="Disordered" evidence="8">
    <location>
        <begin position="314"/>
        <end position="349"/>
    </location>
</feature>
<dbReference type="Pfam" id="PF00078">
    <property type="entry name" value="RVT_1"/>
    <property type="match status" value="1"/>
</dbReference>
<dbReference type="InterPro" id="IPR041588">
    <property type="entry name" value="Integrase_H2C2"/>
</dbReference>
<evidence type="ECO:0000256" key="1">
    <source>
        <dbReference type="ARBA" id="ARBA00012493"/>
    </source>
</evidence>
<keyword evidence="7" id="KW-0695">RNA-directed DNA polymerase</keyword>
<gene>
    <name evidence="12" type="primary">LOC128200515</name>
</gene>
<keyword evidence="11" id="KW-1185">Reference proteome</keyword>
<accession>A0ABM3MFC4</accession>
<dbReference type="RefSeq" id="XP_052750110.1">
    <property type="nucleotide sequence ID" value="XM_052894150.1"/>
</dbReference>
<dbReference type="Proteomes" id="UP001652740">
    <property type="component" value="Unplaced"/>
</dbReference>
<evidence type="ECO:0000256" key="8">
    <source>
        <dbReference type="SAM" id="MobiDB-lite"/>
    </source>
</evidence>
<dbReference type="Pfam" id="PF17921">
    <property type="entry name" value="Integrase_H2C2"/>
    <property type="match status" value="1"/>
</dbReference>
<feature type="compositionally biased region" description="Polar residues" evidence="8">
    <location>
        <begin position="316"/>
        <end position="336"/>
    </location>
</feature>
<evidence type="ECO:0000256" key="4">
    <source>
        <dbReference type="ARBA" id="ARBA00022722"/>
    </source>
</evidence>
<dbReference type="PROSITE" id="PS50878">
    <property type="entry name" value="RT_POL"/>
    <property type="match status" value="1"/>
</dbReference>